<name>A0A1I5KVP7_9PSEU</name>
<evidence type="ECO:0000313" key="2">
    <source>
        <dbReference type="Proteomes" id="UP000199137"/>
    </source>
</evidence>
<protein>
    <recommendedName>
        <fullName evidence="3">AbiJ-NTD3 domain-containing protein</fullName>
    </recommendedName>
</protein>
<gene>
    <name evidence="1" type="ORF">SAMN05421854_103349</name>
</gene>
<evidence type="ECO:0000313" key="1">
    <source>
        <dbReference type="EMBL" id="SFO88978.1"/>
    </source>
</evidence>
<reference evidence="1 2" key="1">
    <citation type="submission" date="2016-10" db="EMBL/GenBank/DDBJ databases">
        <authorList>
            <person name="de Groot N.N."/>
        </authorList>
    </citation>
    <scope>NUCLEOTIDE SEQUENCE [LARGE SCALE GENOMIC DNA]</scope>
    <source>
        <strain evidence="1 2">DSM 44637</strain>
    </source>
</reference>
<evidence type="ECO:0008006" key="3">
    <source>
        <dbReference type="Google" id="ProtNLM"/>
    </source>
</evidence>
<organism evidence="1 2">
    <name type="scientific">Amycolatopsis rubida</name>
    <dbReference type="NCBI Taxonomy" id="112413"/>
    <lineage>
        <taxon>Bacteria</taxon>
        <taxon>Bacillati</taxon>
        <taxon>Actinomycetota</taxon>
        <taxon>Actinomycetes</taxon>
        <taxon>Pseudonocardiales</taxon>
        <taxon>Pseudonocardiaceae</taxon>
        <taxon>Amycolatopsis</taxon>
    </lineage>
</organism>
<dbReference type="Proteomes" id="UP000199137">
    <property type="component" value="Unassembled WGS sequence"/>
</dbReference>
<sequence>MTPTVTPMRLRSAIAETLWDCVKAHHLEAACDALGMAPAREGSAEPFNSKRSYVEGRLQGMSLTALADLGYRVAAEYVPEYLQPVLDALGAHGVAGELKNLIFAADGPKPEIVFRDALNNDVLVVKNEQFCLVYDRPLAAHGLTWADLTNWWADHEGLTGATAREVSLSLYRRLDRALGNNEAERRILRAYADRYVQLGDGIPALIPQVYLHYDPYTRTHRAPGLAPLPRQRMDFLLLLPQRIRIVIECDGRQHYTDKTGRGDSQKYAEMVAEDRELRLRGYEVYRFGGAELVDTPAASQRLTTFFDRLAERHAT</sequence>
<dbReference type="EMBL" id="FOWC01000003">
    <property type="protein sequence ID" value="SFO88978.1"/>
    <property type="molecule type" value="Genomic_DNA"/>
</dbReference>
<dbReference type="STRING" id="112413.SAMN05421854_103349"/>
<dbReference type="AlphaFoldDB" id="A0A1I5KVP7"/>
<accession>A0A1I5KVP7</accession>
<proteinExistence type="predicted"/>